<proteinExistence type="predicted"/>
<name>A0A2N0AL89_9LEPT</name>
<dbReference type="GO" id="GO:0051539">
    <property type="term" value="F:4 iron, 4 sulfur cluster binding"/>
    <property type="evidence" value="ECO:0007669"/>
    <property type="project" value="TreeGrafter"/>
</dbReference>
<dbReference type="EMBL" id="NPDX01000001">
    <property type="protein sequence ID" value="PJZ85072.1"/>
    <property type="molecule type" value="Genomic_DNA"/>
</dbReference>
<gene>
    <name evidence="1" type="ORF">CH364_02035</name>
</gene>
<comment type="caution">
    <text evidence="1">The sequence shown here is derived from an EMBL/GenBank/DDBJ whole genome shotgun (WGS) entry which is preliminary data.</text>
</comment>
<dbReference type="GO" id="GO:0003913">
    <property type="term" value="F:DNA photolyase activity"/>
    <property type="evidence" value="ECO:0007669"/>
    <property type="project" value="TreeGrafter"/>
</dbReference>
<dbReference type="InterPro" id="IPR035994">
    <property type="entry name" value="Nucleoside_phosphorylase_sf"/>
</dbReference>
<dbReference type="GO" id="GO:0042601">
    <property type="term" value="C:endospore-forming forespore"/>
    <property type="evidence" value="ECO:0007669"/>
    <property type="project" value="TreeGrafter"/>
</dbReference>
<dbReference type="GO" id="GO:1904047">
    <property type="term" value="F:S-adenosyl-L-methionine binding"/>
    <property type="evidence" value="ECO:0007669"/>
    <property type="project" value="TreeGrafter"/>
</dbReference>
<dbReference type="PANTHER" id="PTHR37822">
    <property type="entry name" value="SPORE PHOTOPRODUCT LYASE-RELATED"/>
    <property type="match status" value="1"/>
</dbReference>
<keyword evidence="2" id="KW-1185">Reference proteome</keyword>
<dbReference type="Gene3D" id="3.40.50.1580">
    <property type="entry name" value="Nucleoside phosphorylase domain"/>
    <property type="match status" value="1"/>
</dbReference>
<evidence type="ECO:0000313" key="1">
    <source>
        <dbReference type="EMBL" id="PJZ85072.1"/>
    </source>
</evidence>
<dbReference type="OrthoDB" id="21362at2"/>
<protein>
    <submittedName>
        <fullName evidence="1">Phosphorylase</fullName>
    </submittedName>
</protein>
<evidence type="ECO:0000313" key="2">
    <source>
        <dbReference type="Proteomes" id="UP000232145"/>
    </source>
</evidence>
<sequence length="288" mass="33557">MPALFFAVLSEAKPWLTKLEAKPISHSGKFRIFQKENQYIIISGTGKLSMALAVSEFAHILSKQERNQMKIWNLGIGGSTNTEFLLGDFFWIHKITDAATKRDFYPDRIQKSKFTKETTLTTFDRPISKYKNSDRFLFLTKDELDGIQLIDMEGSGFFEATSLYFPIENISLGKLVSDHLEGNFCKPEMVESMMEKTMDILYDEWISPLPWIIADPIETSDWPLVESFIHNLRLTETMKHDLKKSIRFFRLRNPNAILPFPEESLKIHLKSKSDLKEYFDLWRESLHV</sequence>
<dbReference type="PANTHER" id="PTHR37822:SF2">
    <property type="entry name" value="SPORE PHOTOPRODUCT LYASE"/>
    <property type="match status" value="1"/>
</dbReference>
<dbReference type="InterPro" id="IPR049539">
    <property type="entry name" value="SPL"/>
</dbReference>
<dbReference type="RefSeq" id="WP_100741958.1">
    <property type="nucleotide sequence ID" value="NZ_NPDW01000001.1"/>
</dbReference>
<accession>A0A2N0AL89</accession>
<dbReference type="Proteomes" id="UP000232145">
    <property type="component" value="Unassembled WGS sequence"/>
</dbReference>
<dbReference type="AlphaFoldDB" id="A0A2N0AL89"/>
<dbReference type="SUPFAM" id="SSF53167">
    <property type="entry name" value="Purine and uridine phosphorylases"/>
    <property type="match status" value="1"/>
</dbReference>
<organism evidence="1 2">
    <name type="scientific">Leptospira harrisiae</name>
    <dbReference type="NCBI Taxonomy" id="2023189"/>
    <lineage>
        <taxon>Bacteria</taxon>
        <taxon>Pseudomonadati</taxon>
        <taxon>Spirochaetota</taxon>
        <taxon>Spirochaetia</taxon>
        <taxon>Leptospirales</taxon>
        <taxon>Leptospiraceae</taxon>
        <taxon>Leptospira</taxon>
    </lineage>
</organism>
<reference evidence="1 2" key="1">
    <citation type="submission" date="2017-07" db="EMBL/GenBank/DDBJ databases">
        <title>Leptospira spp. isolated from tropical soils.</title>
        <authorList>
            <person name="Thibeaux R."/>
            <person name="Iraola G."/>
            <person name="Ferres I."/>
            <person name="Bierque E."/>
            <person name="Girault D."/>
            <person name="Soupe-Gilbert M.-E."/>
            <person name="Picardeau M."/>
            <person name="Goarant C."/>
        </authorList>
    </citation>
    <scope>NUCLEOTIDE SEQUENCE [LARGE SCALE GENOMIC DNA]</scope>
    <source>
        <strain evidence="1 2">FH2-B-A1</strain>
    </source>
</reference>
<dbReference type="GO" id="GO:0009116">
    <property type="term" value="P:nucleoside metabolic process"/>
    <property type="evidence" value="ECO:0007669"/>
    <property type="project" value="InterPro"/>
</dbReference>